<dbReference type="InterPro" id="IPR010359">
    <property type="entry name" value="IrrE_HExxH"/>
</dbReference>
<dbReference type="Pfam" id="PF06114">
    <property type="entry name" value="Peptidase_M78"/>
    <property type="match status" value="1"/>
</dbReference>
<comment type="caution">
    <text evidence="3">The sequence shown here is derived from an EMBL/GenBank/DDBJ whole genome shotgun (WGS) entry which is preliminary data.</text>
</comment>
<sequence length="377" mass="43220">MPEAMPITPEVITWARERAGFSVDAATTDFRRIAEWEAGEAFPSYPQLEKMAEKFKVPVAVFFFPAPPDLPRIEETFRTLGPDQIAEIPPRIRLLLRKARTFQMGLEELHGGRNPAERLITRDLAFRPTDRIEEIAADVRAYLGVTMEQQFAWGNAETALEEWRKVLLGVGVYVFKDQFREPDYSGFCLYDDEFPIIYVNNTTAKTRQIFTLFHELAHLLFHTSGVDTTANGFVEELAGDDRRIEVICNRMAACLLVPEEAFDATFAGQAPTEATANELAQLFSVSREFIFRKFLDRDLITAAEYDQAARRWAEQGQRGTGGDHYNTKIAYLGTEYINLAFQRFYQNRIDYNQLADILDTKPKNLTRLEEYVSRRAP</sequence>
<feature type="domain" description="HTH cro/C1-type" evidence="2">
    <location>
        <begin position="33"/>
        <end position="62"/>
    </location>
</feature>
<reference evidence="3 4" key="1">
    <citation type="submission" date="2019-03" db="EMBL/GenBank/DDBJ databases">
        <title>Primorskyibacter sp. SS33 isolated from sediments.</title>
        <authorList>
            <person name="Xunke S."/>
        </authorList>
    </citation>
    <scope>NUCLEOTIDE SEQUENCE [LARGE SCALE GENOMIC DNA]</scope>
    <source>
        <strain evidence="3 4">SS33</strain>
    </source>
</reference>
<proteinExistence type="inferred from homology"/>
<dbReference type="OrthoDB" id="9796786at2"/>
<dbReference type="InterPro" id="IPR001387">
    <property type="entry name" value="Cro/C1-type_HTH"/>
</dbReference>
<organism evidence="3 4">
    <name type="scientific">Palleronia sediminis</name>
    <dbReference type="NCBI Taxonomy" id="2547833"/>
    <lineage>
        <taxon>Bacteria</taxon>
        <taxon>Pseudomonadati</taxon>
        <taxon>Pseudomonadota</taxon>
        <taxon>Alphaproteobacteria</taxon>
        <taxon>Rhodobacterales</taxon>
        <taxon>Roseobacteraceae</taxon>
        <taxon>Palleronia</taxon>
    </lineage>
</organism>
<dbReference type="GO" id="GO:0003677">
    <property type="term" value="F:DNA binding"/>
    <property type="evidence" value="ECO:0007669"/>
    <property type="project" value="InterPro"/>
</dbReference>
<dbReference type="PANTHER" id="PTHR43236">
    <property type="entry name" value="ANTITOXIN HIGA1"/>
    <property type="match status" value="1"/>
</dbReference>
<protein>
    <submittedName>
        <fullName evidence="3">ImmA/IrrE family metallo-endopeptidase</fullName>
    </submittedName>
</protein>
<dbReference type="SUPFAM" id="SSF47413">
    <property type="entry name" value="lambda repressor-like DNA-binding domains"/>
    <property type="match status" value="1"/>
</dbReference>
<dbReference type="AlphaFoldDB" id="A0A4R6A0N9"/>
<evidence type="ECO:0000313" key="3">
    <source>
        <dbReference type="EMBL" id="TDL74133.1"/>
    </source>
</evidence>
<evidence type="ECO:0000259" key="2">
    <source>
        <dbReference type="PROSITE" id="PS50943"/>
    </source>
</evidence>
<dbReference type="InterPro" id="IPR010982">
    <property type="entry name" value="Lambda_DNA-bd_dom_sf"/>
</dbReference>
<dbReference type="Proteomes" id="UP000295701">
    <property type="component" value="Unassembled WGS sequence"/>
</dbReference>
<dbReference type="InterPro" id="IPR052345">
    <property type="entry name" value="Rad_response_metalloprotease"/>
</dbReference>
<dbReference type="EMBL" id="SNAA01000037">
    <property type="protein sequence ID" value="TDL74133.1"/>
    <property type="molecule type" value="Genomic_DNA"/>
</dbReference>
<dbReference type="Gene3D" id="1.10.10.2910">
    <property type="match status" value="1"/>
</dbReference>
<dbReference type="CDD" id="cd00093">
    <property type="entry name" value="HTH_XRE"/>
    <property type="match status" value="1"/>
</dbReference>
<keyword evidence="4" id="KW-1185">Reference proteome</keyword>
<dbReference type="PANTHER" id="PTHR43236:SF2">
    <property type="entry name" value="BLL0069 PROTEIN"/>
    <property type="match status" value="1"/>
</dbReference>
<comment type="similarity">
    <text evidence="1">Belongs to the short-chain fatty acyl-CoA assimilation regulator (ScfR) family.</text>
</comment>
<dbReference type="PROSITE" id="PS50943">
    <property type="entry name" value="HTH_CROC1"/>
    <property type="match status" value="1"/>
</dbReference>
<accession>A0A4R6A0N9</accession>
<evidence type="ECO:0000256" key="1">
    <source>
        <dbReference type="ARBA" id="ARBA00007227"/>
    </source>
</evidence>
<dbReference type="RefSeq" id="WP_133398200.1">
    <property type="nucleotide sequence ID" value="NZ_SNAA01000037.1"/>
</dbReference>
<gene>
    <name evidence="3" type="ORF">E2L08_16605</name>
</gene>
<evidence type="ECO:0000313" key="4">
    <source>
        <dbReference type="Proteomes" id="UP000295701"/>
    </source>
</evidence>
<name>A0A4R6A0N9_9RHOB</name>